<keyword evidence="2" id="KW-0963">Cytoplasm</keyword>
<dbReference type="Proteomes" id="UP000681722">
    <property type="component" value="Unassembled WGS sequence"/>
</dbReference>
<dbReference type="GO" id="GO:0005737">
    <property type="term" value="C:cytoplasm"/>
    <property type="evidence" value="ECO:0007669"/>
    <property type="project" value="UniProtKB-SubCell"/>
</dbReference>
<dbReference type="AlphaFoldDB" id="A0A8S2PWI8"/>
<dbReference type="EMBL" id="CAJOBC010027879">
    <property type="protein sequence ID" value="CAF4076315.1"/>
    <property type="molecule type" value="Genomic_DNA"/>
</dbReference>
<comment type="subcellular location">
    <subcellularLocation>
        <location evidence="1">Cytoplasm</location>
    </subcellularLocation>
</comment>
<dbReference type="OrthoDB" id="5788000at2759"/>
<evidence type="ECO:0000256" key="1">
    <source>
        <dbReference type="ARBA" id="ARBA00004496"/>
    </source>
</evidence>
<evidence type="ECO:0000256" key="2">
    <source>
        <dbReference type="ARBA" id="ARBA00022490"/>
    </source>
</evidence>
<accession>A0A8S2PWI8</accession>
<feature type="non-terminal residue" evidence="3">
    <location>
        <position position="1"/>
    </location>
</feature>
<name>A0A8S2PWI8_9BILA</name>
<comment type="caution">
    <text evidence="3">The sequence shown here is derived from an EMBL/GenBank/DDBJ whole genome shotgun (WGS) entry which is preliminary data.</text>
</comment>
<protein>
    <submittedName>
        <fullName evidence="3">Uncharacterized protein</fullName>
    </submittedName>
</protein>
<gene>
    <name evidence="3" type="ORF">SRO942_LOCUS27900</name>
</gene>
<organism evidence="3 4">
    <name type="scientific">Didymodactylos carnosus</name>
    <dbReference type="NCBI Taxonomy" id="1234261"/>
    <lineage>
        <taxon>Eukaryota</taxon>
        <taxon>Metazoa</taxon>
        <taxon>Spiralia</taxon>
        <taxon>Gnathifera</taxon>
        <taxon>Rotifera</taxon>
        <taxon>Eurotatoria</taxon>
        <taxon>Bdelloidea</taxon>
        <taxon>Philodinida</taxon>
        <taxon>Philodinidae</taxon>
        <taxon>Didymodactylos</taxon>
    </lineage>
</organism>
<proteinExistence type="predicted"/>
<evidence type="ECO:0000313" key="3">
    <source>
        <dbReference type="EMBL" id="CAF4076315.1"/>
    </source>
</evidence>
<sequence>PESWAQNSHDNIVNAQNQLMASIQLRALVDSVLADISKDMREP</sequence>
<reference evidence="3" key="1">
    <citation type="submission" date="2021-02" db="EMBL/GenBank/DDBJ databases">
        <authorList>
            <person name="Nowell W R."/>
        </authorList>
    </citation>
    <scope>NUCLEOTIDE SEQUENCE</scope>
</reference>
<dbReference type="InterPro" id="IPR048256">
    <property type="entry name" value="Tektin-like"/>
</dbReference>
<dbReference type="Pfam" id="PF03148">
    <property type="entry name" value="Tektin"/>
    <property type="match status" value="1"/>
</dbReference>
<evidence type="ECO:0000313" key="4">
    <source>
        <dbReference type="Proteomes" id="UP000681722"/>
    </source>
</evidence>
<dbReference type="GO" id="GO:0005929">
    <property type="term" value="C:cilium"/>
    <property type="evidence" value="ECO:0007669"/>
    <property type="project" value="UniProtKB-ARBA"/>
</dbReference>